<dbReference type="OrthoDB" id="6158974at2759"/>
<name>A0A2T7PEW3_POMCA</name>
<dbReference type="AlphaFoldDB" id="A0A2T7PEW3"/>
<reference evidence="2 3" key="1">
    <citation type="submission" date="2018-04" db="EMBL/GenBank/DDBJ databases">
        <title>The genome of golden apple snail Pomacea canaliculata provides insight into stress tolerance and invasive adaptation.</title>
        <authorList>
            <person name="Liu C."/>
            <person name="Liu B."/>
            <person name="Ren Y."/>
            <person name="Zhang Y."/>
            <person name="Wang H."/>
            <person name="Li S."/>
            <person name="Jiang F."/>
            <person name="Yin L."/>
            <person name="Zhang G."/>
            <person name="Qian W."/>
            <person name="Fan W."/>
        </authorList>
    </citation>
    <scope>NUCLEOTIDE SEQUENCE [LARGE SCALE GENOMIC DNA]</scope>
    <source>
        <strain evidence="2">SZHN2017</strain>
        <tissue evidence="2">Muscle</tissue>
    </source>
</reference>
<proteinExistence type="predicted"/>
<evidence type="ECO:0000256" key="1">
    <source>
        <dbReference type="SAM" id="Coils"/>
    </source>
</evidence>
<dbReference type="EMBL" id="PZQS01000004">
    <property type="protein sequence ID" value="PVD31956.1"/>
    <property type="molecule type" value="Genomic_DNA"/>
</dbReference>
<sequence length="198" mass="22867">MARSKERDVLTDIQTLLNKQEENIKHHIDEVRDELRLFKSAIDKLFTELQQVKQRQESLEQNTERLKDHVDRSLQVFDDKLDKLEGFSRRDNLKFFGITETGEDSCETCAATIINLLQETIPGKVWQTTDIVRAHRVDEEEDNTILRADKHGEQIDTNEVTRRGSIINNLQMIPTEPSYPAEVSFKPITGVQVPAPIK</sequence>
<organism evidence="2 3">
    <name type="scientific">Pomacea canaliculata</name>
    <name type="common">Golden apple snail</name>
    <dbReference type="NCBI Taxonomy" id="400727"/>
    <lineage>
        <taxon>Eukaryota</taxon>
        <taxon>Metazoa</taxon>
        <taxon>Spiralia</taxon>
        <taxon>Lophotrochozoa</taxon>
        <taxon>Mollusca</taxon>
        <taxon>Gastropoda</taxon>
        <taxon>Caenogastropoda</taxon>
        <taxon>Architaenioglossa</taxon>
        <taxon>Ampullarioidea</taxon>
        <taxon>Ampullariidae</taxon>
        <taxon>Pomacea</taxon>
    </lineage>
</organism>
<dbReference type="Proteomes" id="UP000245119">
    <property type="component" value="Linkage Group LG4"/>
</dbReference>
<evidence type="ECO:0000313" key="2">
    <source>
        <dbReference type="EMBL" id="PVD31956.1"/>
    </source>
</evidence>
<gene>
    <name evidence="2" type="ORF">C0Q70_07382</name>
</gene>
<accession>A0A2T7PEW3</accession>
<protein>
    <submittedName>
        <fullName evidence="2">Uncharacterized protein</fullName>
    </submittedName>
</protein>
<feature type="coiled-coil region" evidence="1">
    <location>
        <begin position="10"/>
        <end position="69"/>
    </location>
</feature>
<keyword evidence="1" id="KW-0175">Coiled coil</keyword>
<keyword evidence="3" id="KW-1185">Reference proteome</keyword>
<evidence type="ECO:0000313" key="3">
    <source>
        <dbReference type="Proteomes" id="UP000245119"/>
    </source>
</evidence>
<comment type="caution">
    <text evidence="2">The sequence shown here is derived from an EMBL/GenBank/DDBJ whole genome shotgun (WGS) entry which is preliminary data.</text>
</comment>